<protein>
    <submittedName>
        <fullName evidence="2">Uncharacterized protein</fullName>
    </submittedName>
</protein>
<evidence type="ECO:0000313" key="2">
    <source>
        <dbReference type="EMBL" id="KAF2752808.1"/>
    </source>
</evidence>
<dbReference type="GO" id="GO:0046921">
    <property type="term" value="F:alpha-(1-&gt;6)-fucosyltransferase activity"/>
    <property type="evidence" value="ECO:0007669"/>
    <property type="project" value="TreeGrafter"/>
</dbReference>
<gene>
    <name evidence="2" type="ORF">EJ05DRAFT_490630</name>
</gene>
<dbReference type="OrthoDB" id="2392789at2759"/>
<keyword evidence="1" id="KW-0812">Transmembrane</keyword>
<name>A0A6A6VQ86_9PEZI</name>
<keyword evidence="1" id="KW-0472">Membrane</keyword>
<reference evidence="2" key="1">
    <citation type="journal article" date="2020" name="Stud. Mycol.">
        <title>101 Dothideomycetes genomes: a test case for predicting lifestyles and emergence of pathogens.</title>
        <authorList>
            <person name="Haridas S."/>
            <person name="Albert R."/>
            <person name="Binder M."/>
            <person name="Bloem J."/>
            <person name="Labutti K."/>
            <person name="Salamov A."/>
            <person name="Andreopoulos B."/>
            <person name="Baker S."/>
            <person name="Barry K."/>
            <person name="Bills G."/>
            <person name="Bluhm B."/>
            <person name="Cannon C."/>
            <person name="Castanera R."/>
            <person name="Culley D."/>
            <person name="Daum C."/>
            <person name="Ezra D."/>
            <person name="Gonzalez J."/>
            <person name="Henrissat B."/>
            <person name="Kuo A."/>
            <person name="Liang C."/>
            <person name="Lipzen A."/>
            <person name="Lutzoni F."/>
            <person name="Magnuson J."/>
            <person name="Mondo S."/>
            <person name="Nolan M."/>
            <person name="Ohm R."/>
            <person name="Pangilinan J."/>
            <person name="Park H.-J."/>
            <person name="Ramirez L."/>
            <person name="Alfaro M."/>
            <person name="Sun H."/>
            <person name="Tritt A."/>
            <person name="Yoshinaga Y."/>
            <person name="Zwiers L.-H."/>
            <person name="Turgeon B."/>
            <person name="Goodwin S."/>
            <person name="Spatafora J."/>
            <person name="Crous P."/>
            <person name="Grigoriev I."/>
        </authorList>
    </citation>
    <scope>NUCLEOTIDE SEQUENCE</scope>
    <source>
        <strain evidence="2">CBS 121739</strain>
    </source>
</reference>
<feature type="transmembrane region" description="Helical" evidence="1">
    <location>
        <begin position="74"/>
        <end position="95"/>
    </location>
</feature>
<keyword evidence="3" id="KW-1185">Reference proteome</keyword>
<dbReference type="AlphaFoldDB" id="A0A6A6VQ86"/>
<keyword evidence="1" id="KW-1133">Transmembrane helix</keyword>
<accession>A0A6A6VQ86</accession>
<dbReference type="EMBL" id="ML996593">
    <property type="protein sequence ID" value="KAF2752808.1"/>
    <property type="molecule type" value="Genomic_DNA"/>
</dbReference>
<dbReference type="Proteomes" id="UP000799437">
    <property type="component" value="Unassembled WGS sequence"/>
</dbReference>
<dbReference type="RefSeq" id="XP_033595259.1">
    <property type="nucleotide sequence ID" value="XM_033745901.1"/>
</dbReference>
<organism evidence="2 3">
    <name type="scientific">Pseudovirgaria hyperparasitica</name>
    <dbReference type="NCBI Taxonomy" id="470096"/>
    <lineage>
        <taxon>Eukaryota</taxon>
        <taxon>Fungi</taxon>
        <taxon>Dikarya</taxon>
        <taxon>Ascomycota</taxon>
        <taxon>Pezizomycotina</taxon>
        <taxon>Dothideomycetes</taxon>
        <taxon>Dothideomycetes incertae sedis</taxon>
        <taxon>Acrospermales</taxon>
        <taxon>Acrospermaceae</taxon>
        <taxon>Pseudovirgaria</taxon>
    </lineage>
</organism>
<evidence type="ECO:0000313" key="3">
    <source>
        <dbReference type="Proteomes" id="UP000799437"/>
    </source>
</evidence>
<evidence type="ECO:0000256" key="1">
    <source>
        <dbReference type="SAM" id="Phobius"/>
    </source>
</evidence>
<sequence>MHSRRNHNNLSLPTDQLRPTAVTSSFLSPKTPFSQHRVFLLERSPPPSPGLPVPDRELAGKAATGSRGRLFRRLLLIVLGTLSLALWGTNLLYSYNRSENESPLHGKGRQYDMVEASELPDEPCAIIVKDHNRRTKWTVYIPSTLGFPLKPSQYAEICLQSVEMSHHVAEQTKSHSKRHQGYYQQDPHFVDVLEAWQQGLLPSEQDEHTRPNDGTDVCKKSLTYVLETSDAGMGNALLGLWMSYGLAQHEGRAFFIDDSRWAYGNYSTYFQSPPKPNCRSPRPSQIVPCPHTARHIVVSAAITKHTFGHAFIDEWEDPRRMNVQRQHKIFALLRTGYDALFKLRYDDATYVEKRVQSLYNPTTTAGGLNIAIHIRRGDRHPFEYQYSKDYLPTARFLDSAVSLVTNYFASGHHFPGTPVDRRDPLAPSAVSPISTDADSIAAIMHNYSSSLVLASDDAALYKSSDLAPPTTTRAQSHIVLATKSELLASATKQGTRPNKFVDDVSGWEGGFYASMFWGLGMPRDKEHARSYSFESPVGEEAMRLRELLARSYLLDLSVLGRADAVICAVGSAACRILGVMVGWEGVGGTEEDVCKKRVY</sequence>
<proteinExistence type="predicted"/>
<dbReference type="PANTHER" id="PTHR13132">
    <property type="entry name" value="ALPHA- 1,6 -FUCOSYLTRANSFERASE"/>
    <property type="match status" value="1"/>
</dbReference>
<dbReference type="PANTHER" id="PTHR13132:SF29">
    <property type="entry name" value="ALPHA-(1,6)-FUCOSYLTRANSFERASE"/>
    <property type="match status" value="1"/>
</dbReference>
<dbReference type="GO" id="GO:0006487">
    <property type="term" value="P:protein N-linked glycosylation"/>
    <property type="evidence" value="ECO:0007669"/>
    <property type="project" value="TreeGrafter"/>
</dbReference>
<dbReference type="GeneID" id="54486955"/>